<evidence type="ECO:0000259" key="1">
    <source>
        <dbReference type="Pfam" id="PF12705"/>
    </source>
</evidence>
<organism evidence="2 3">
    <name type="scientific">Candidatus Ornithospirochaeta stercoripullorum</name>
    <dbReference type="NCBI Taxonomy" id="2840899"/>
    <lineage>
        <taxon>Bacteria</taxon>
        <taxon>Pseudomonadati</taxon>
        <taxon>Spirochaetota</taxon>
        <taxon>Spirochaetia</taxon>
        <taxon>Spirochaetales</taxon>
        <taxon>Spirochaetaceae</taxon>
        <taxon>Spirochaetaceae incertae sedis</taxon>
        <taxon>Candidatus Ornithospirochaeta</taxon>
    </lineage>
</organism>
<dbReference type="Pfam" id="PF12705">
    <property type="entry name" value="PDDEXK_1"/>
    <property type="match status" value="1"/>
</dbReference>
<reference evidence="2" key="1">
    <citation type="submission" date="2020-10" db="EMBL/GenBank/DDBJ databases">
        <authorList>
            <person name="Gilroy R."/>
        </authorList>
    </citation>
    <scope>NUCLEOTIDE SEQUENCE</scope>
    <source>
        <strain evidence="2">7293</strain>
    </source>
</reference>
<dbReference type="EMBL" id="JADIMT010000087">
    <property type="protein sequence ID" value="MBO8436787.1"/>
    <property type="molecule type" value="Genomic_DNA"/>
</dbReference>
<proteinExistence type="predicted"/>
<dbReference type="SUPFAM" id="SSF52540">
    <property type="entry name" value="P-loop containing nucleoside triphosphate hydrolases"/>
    <property type="match status" value="1"/>
</dbReference>
<dbReference type="InterPro" id="IPR038726">
    <property type="entry name" value="PDDEXK_AddAB-type"/>
</dbReference>
<evidence type="ECO:0000313" key="2">
    <source>
        <dbReference type="EMBL" id="MBO8436787.1"/>
    </source>
</evidence>
<dbReference type="Gene3D" id="3.90.320.10">
    <property type="match status" value="1"/>
</dbReference>
<feature type="domain" description="PD-(D/E)XK endonuclease-like" evidence="1">
    <location>
        <begin position="585"/>
        <end position="847"/>
    </location>
</feature>
<dbReference type="InterPro" id="IPR027417">
    <property type="entry name" value="P-loop_NTPase"/>
</dbReference>
<dbReference type="Proteomes" id="UP000823615">
    <property type="component" value="Unassembled WGS sequence"/>
</dbReference>
<name>A0A9D9DZM6_9SPIO</name>
<evidence type="ECO:0000313" key="3">
    <source>
        <dbReference type="Proteomes" id="UP000823615"/>
    </source>
</evidence>
<comment type="caution">
    <text evidence="2">The sequence shown here is derived from an EMBL/GenBank/DDBJ whole genome shotgun (WGS) entry which is preliminary data.</text>
</comment>
<sequence length="853" mass="97401">MTQIDDLFDLIERGRVLVFPTEESARAFSCEYVRRRKKGLLASSVIAFDNFASLFMEGKGERKPVSEAERLIFSSYLAKELSDNLRYFSSPEHPEMKERLAAFFRPLLPYLDDALLLEKKDANASYDINIIRKEYSKFLANLNVFESSLEPVVIPEHFDGQYVIVMPEAFPKESRIVEKIKSMPNILIIDDLRAEIPSLSLYQNEKSELRALMIHIRELSDKCVTLDQIAITTSNLERIRPYLEEEGYLFGIPLDFREGNSPLNTAAGAFLSSLSDIFTSHYSIDELKSFMLDSAIPFKEPDVLRRFIQASVDFAITSAPDIHEDRYLKLPKDCGTEYYRVLRFTLDKLMSETVPERILSYLHTLMSGLLKEEEFRGAEEDAAVYSFAMDNLSAFLSSATDARKQGYLNAQPLFPLFIDYLKKLRYVPQKRVEGVAVYPFTQDSAIPYPYRFVIGLNGKESTAVVKKASFLFDYELAETRTEDDITEDILSLYAAMTEHLELSAASETYQGFALPVTALLDKTVSASVPERDAVGKECVEETGQILPLQKRSYESALLTSLRKRRRHDDMTYWKQGMKRSLPIKLSYTSFNAWRKCPYLYALQYVFQLRNLPSYESPDMDHLEIGSRLHSILEKFYLQGGGDARTQLSRLFENEMNDWKNGIRRGKDGVAYDMPSSASRPKEFLVSYLRSRYLPKLISVVENMNEMSRMLDDGKGLEEPLEASFPNLGFVLEGRADRIAETADGSGYLLYDYKKGRKFQSEAKREKSYQFHIYRLLIEASDEYTKPVLGAYFVSLLDGKIDNASQSPERDELLENLSAAGNGIGAGDWHATPSDDTCKGCAYRGVCRRRFSIK</sequence>
<gene>
    <name evidence="2" type="ORF">IAA97_07415</name>
</gene>
<accession>A0A9D9DZM6</accession>
<dbReference type="AlphaFoldDB" id="A0A9D9DZM6"/>
<dbReference type="InterPro" id="IPR011604">
    <property type="entry name" value="PDDEXK-like_dom_sf"/>
</dbReference>
<reference evidence="2" key="2">
    <citation type="journal article" date="2021" name="PeerJ">
        <title>Extensive microbial diversity within the chicken gut microbiome revealed by metagenomics and culture.</title>
        <authorList>
            <person name="Gilroy R."/>
            <person name="Ravi A."/>
            <person name="Getino M."/>
            <person name="Pursley I."/>
            <person name="Horton D.L."/>
            <person name="Alikhan N.F."/>
            <person name="Baker D."/>
            <person name="Gharbi K."/>
            <person name="Hall N."/>
            <person name="Watson M."/>
            <person name="Adriaenssens E.M."/>
            <person name="Foster-Nyarko E."/>
            <person name="Jarju S."/>
            <person name="Secka A."/>
            <person name="Antonio M."/>
            <person name="Oren A."/>
            <person name="Chaudhuri R.R."/>
            <person name="La Ragione R."/>
            <person name="Hildebrand F."/>
            <person name="Pallen M.J."/>
        </authorList>
    </citation>
    <scope>NUCLEOTIDE SEQUENCE</scope>
    <source>
        <strain evidence="2">7293</strain>
    </source>
</reference>
<protein>
    <submittedName>
        <fullName evidence="2">PD-(D/E)XK nuclease family protein</fullName>
    </submittedName>
</protein>